<dbReference type="InterPro" id="IPR016176">
    <property type="entry name" value="Cbl-dep_enz_cat"/>
</dbReference>
<dbReference type="EMBL" id="QJTD01000002">
    <property type="protein sequence ID" value="PYE82082.1"/>
    <property type="molecule type" value="Genomic_DNA"/>
</dbReference>
<accession>A0A2V4WYI4</accession>
<dbReference type="Proteomes" id="UP000248054">
    <property type="component" value="Unassembled WGS sequence"/>
</dbReference>
<evidence type="ECO:0000259" key="1">
    <source>
        <dbReference type="Pfam" id="PF01642"/>
    </source>
</evidence>
<evidence type="ECO:0000313" key="3">
    <source>
        <dbReference type="Proteomes" id="UP000248054"/>
    </source>
</evidence>
<proteinExistence type="predicted"/>
<dbReference type="InterPro" id="IPR006099">
    <property type="entry name" value="MeMalonylCoA_mutase_a/b_cat"/>
</dbReference>
<evidence type="ECO:0000313" key="2">
    <source>
        <dbReference type="EMBL" id="PYE82082.1"/>
    </source>
</evidence>
<dbReference type="CDD" id="cd03677">
    <property type="entry name" value="MM_CoA_mutase_beta"/>
    <property type="match status" value="1"/>
</dbReference>
<dbReference type="AlphaFoldDB" id="A0A2V4WYI4"/>
<keyword evidence="3" id="KW-1185">Reference proteome</keyword>
<dbReference type="GO" id="GO:0031419">
    <property type="term" value="F:cobalamin binding"/>
    <property type="evidence" value="ECO:0007669"/>
    <property type="project" value="InterPro"/>
</dbReference>
<comment type="caution">
    <text evidence="2">The sequence shown here is derived from an EMBL/GenBank/DDBJ whole genome shotgun (WGS) entry which is preliminary data.</text>
</comment>
<organism evidence="2 3">
    <name type="scientific">Winogradskyella epiphytica</name>
    <dbReference type="NCBI Taxonomy" id="262005"/>
    <lineage>
        <taxon>Bacteria</taxon>
        <taxon>Pseudomonadati</taxon>
        <taxon>Bacteroidota</taxon>
        <taxon>Flavobacteriia</taxon>
        <taxon>Flavobacteriales</taxon>
        <taxon>Flavobacteriaceae</taxon>
        <taxon>Winogradskyella</taxon>
    </lineage>
</organism>
<name>A0A2V4WYI4_9FLAO</name>
<dbReference type="OrthoDB" id="9762378at2"/>
<dbReference type="PANTHER" id="PTHR48101">
    <property type="entry name" value="METHYLMALONYL-COA MUTASE, MITOCHONDRIAL-RELATED"/>
    <property type="match status" value="1"/>
</dbReference>
<dbReference type="RefSeq" id="WP_110475432.1">
    <property type="nucleotide sequence ID" value="NZ_BMWQ01000002.1"/>
</dbReference>
<gene>
    <name evidence="2" type="ORF">DFQ11_102663</name>
</gene>
<dbReference type="Pfam" id="PF01642">
    <property type="entry name" value="MM_CoA_mutase"/>
    <property type="match status" value="1"/>
</dbReference>
<feature type="domain" description="Methylmalonyl-CoA mutase alpha/beta chain catalytic" evidence="1">
    <location>
        <begin position="107"/>
        <end position="429"/>
    </location>
</feature>
<dbReference type="PANTHER" id="PTHR48101:SF1">
    <property type="entry name" value="METHYLMALONYL-COA MUTASE, LARGE SUBUNIT"/>
    <property type="match status" value="1"/>
</dbReference>
<reference evidence="2 3" key="1">
    <citation type="submission" date="2018-06" db="EMBL/GenBank/DDBJ databases">
        <title>Genomic Encyclopedia of Type Strains, Phase III (KMG-III): the genomes of soil and plant-associated and newly described type strains.</title>
        <authorList>
            <person name="Whitman W."/>
        </authorList>
    </citation>
    <scope>NUCLEOTIDE SEQUENCE [LARGE SCALE GENOMIC DNA]</scope>
    <source>
        <strain evidence="2 3">CECT 7945</strain>
    </source>
</reference>
<protein>
    <submittedName>
        <fullName evidence="2">Heterodimeric methylmalonyl-CoA mutase small subunit</fullName>
    </submittedName>
</protein>
<dbReference type="GO" id="GO:0016866">
    <property type="term" value="F:intramolecular transferase activity"/>
    <property type="evidence" value="ECO:0007669"/>
    <property type="project" value="InterPro"/>
</dbReference>
<sequence>MSKSLFNDFDPVSSKAWKQKIQVDLKGADYNETLIWNSNEGIDVKPFYHADEFESLLEVSQSKSAEWKIGQLINVTDAKTANSKAIEAINRGAENIIFNIESETVSIDELVQNIDLEATTVDIKCQFLSQAFVENLYNSTLNSENVSSINIQTDIIGHLAKSGNWYHNLKEDHSQFENIVATTNQLSVHIDLYQNAGATMIQQLAYGMAHANEYLNHLDGKLSKEDKASLVVVFNLAVGSNYFFEISKIRALRQLWSALATEYGVNTTCRIVATPSKRNKTIYDYNVNMLRTTTECMSAILGGADLIHNLPYDALFHKPNEFGERISRNQLLVLKHESYLDKVNNPADGTYYIESLTEQLAEKALELFKDIEANGGFLSQLKEGTIQRKIKESAAKEQADFNDGKLVLLGTNKHPNKEDNMKNDLEISPFLEINKRKTLLEPIIEKRLSQELEFNRLNKE</sequence>
<dbReference type="Gene3D" id="3.20.20.240">
    <property type="entry name" value="Methylmalonyl-CoA mutase"/>
    <property type="match status" value="1"/>
</dbReference>
<dbReference type="SUPFAM" id="SSF51703">
    <property type="entry name" value="Cobalamin (vitamin B12)-dependent enzymes"/>
    <property type="match status" value="1"/>
</dbReference>